<dbReference type="Proteomes" id="UP000775872">
    <property type="component" value="Unassembled WGS sequence"/>
</dbReference>
<gene>
    <name evidence="4" type="ORF">CSOL1703_00008467</name>
</gene>
<organism evidence="4 5">
    <name type="scientific">Clonostachys solani</name>
    <dbReference type="NCBI Taxonomy" id="160281"/>
    <lineage>
        <taxon>Eukaryota</taxon>
        <taxon>Fungi</taxon>
        <taxon>Dikarya</taxon>
        <taxon>Ascomycota</taxon>
        <taxon>Pezizomycotina</taxon>
        <taxon>Sordariomycetes</taxon>
        <taxon>Hypocreomycetidae</taxon>
        <taxon>Hypocreales</taxon>
        <taxon>Bionectriaceae</taxon>
        <taxon>Clonostachys</taxon>
    </lineage>
</organism>
<proteinExistence type="inferred from homology"/>
<dbReference type="InterPro" id="IPR045337">
    <property type="entry name" value="MmgE_PrpD_C"/>
</dbReference>
<name>A0A9N9ZJZ9_9HYPO</name>
<comment type="similarity">
    <text evidence="1">Belongs to the PrpD family.</text>
</comment>
<dbReference type="GO" id="GO:0016829">
    <property type="term" value="F:lyase activity"/>
    <property type="evidence" value="ECO:0007669"/>
    <property type="project" value="InterPro"/>
</dbReference>
<dbReference type="InterPro" id="IPR036148">
    <property type="entry name" value="MmgE/PrpD_sf"/>
</dbReference>
<dbReference type="InterPro" id="IPR042183">
    <property type="entry name" value="MmgE/PrpD_sf_1"/>
</dbReference>
<dbReference type="Gene3D" id="3.30.1330.120">
    <property type="entry name" value="2-methylcitrate dehydratase PrpD"/>
    <property type="match status" value="1"/>
</dbReference>
<evidence type="ECO:0008006" key="6">
    <source>
        <dbReference type="Google" id="ProtNLM"/>
    </source>
</evidence>
<dbReference type="EMBL" id="CABFOC020000082">
    <property type="protein sequence ID" value="CAH0057990.1"/>
    <property type="molecule type" value="Genomic_DNA"/>
</dbReference>
<dbReference type="AlphaFoldDB" id="A0A9N9ZJZ9"/>
<dbReference type="Pfam" id="PF19305">
    <property type="entry name" value="MmgE_PrpD_C"/>
    <property type="match status" value="1"/>
</dbReference>
<feature type="domain" description="MmgE/PrpD N-terminal" evidence="2">
    <location>
        <begin position="13"/>
        <end position="245"/>
    </location>
</feature>
<evidence type="ECO:0000256" key="1">
    <source>
        <dbReference type="ARBA" id="ARBA00006174"/>
    </source>
</evidence>
<dbReference type="InterPro" id="IPR042188">
    <property type="entry name" value="MmgE/PrpD_sf_2"/>
</dbReference>
<feature type="domain" description="MmgE/PrpD C-terminal" evidence="3">
    <location>
        <begin position="276"/>
        <end position="442"/>
    </location>
</feature>
<keyword evidence="5" id="KW-1185">Reference proteome</keyword>
<dbReference type="PANTHER" id="PTHR16943:SF8">
    <property type="entry name" value="2-METHYLCITRATE DEHYDRATASE"/>
    <property type="match status" value="1"/>
</dbReference>
<accession>A0A9N9ZJZ9</accession>
<dbReference type="OrthoDB" id="10267976at2759"/>
<evidence type="ECO:0000259" key="2">
    <source>
        <dbReference type="Pfam" id="PF03972"/>
    </source>
</evidence>
<comment type="caution">
    <text evidence="4">The sequence shown here is derived from an EMBL/GenBank/DDBJ whole genome shotgun (WGS) entry which is preliminary data.</text>
</comment>
<reference evidence="4" key="1">
    <citation type="submission" date="2021-10" db="EMBL/GenBank/DDBJ databases">
        <authorList>
            <person name="Piombo E."/>
        </authorList>
    </citation>
    <scope>NUCLEOTIDE SEQUENCE</scope>
</reference>
<dbReference type="InterPro" id="IPR005656">
    <property type="entry name" value="MmgE_PrpD"/>
</dbReference>
<dbReference type="InterPro" id="IPR045336">
    <property type="entry name" value="MmgE_PrpD_N"/>
</dbReference>
<evidence type="ECO:0000313" key="4">
    <source>
        <dbReference type="EMBL" id="CAH0057990.1"/>
    </source>
</evidence>
<protein>
    <recommendedName>
        <fullName evidence="6">MmgE/PrpD family protein</fullName>
    </recommendedName>
</protein>
<dbReference type="PANTHER" id="PTHR16943">
    <property type="entry name" value="2-METHYLCITRATE DEHYDRATASE-RELATED"/>
    <property type="match status" value="1"/>
</dbReference>
<evidence type="ECO:0000259" key="3">
    <source>
        <dbReference type="Pfam" id="PF19305"/>
    </source>
</evidence>
<dbReference type="Gene3D" id="1.10.4100.10">
    <property type="entry name" value="2-methylcitrate dehydratase PrpD"/>
    <property type="match status" value="1"/>
</dbReference>
<dbReference type="SUPFAM" id="SSF103378">
    <property type="entry name" value="2-methylcitrate dehydratase PrpD"/>
    <property type="match status" value="1"/>
</dbReference>
<evidence type="ECO:0000313" key="5">
    <source>
        <dbReference type="Proteomes" id="UP000775872"/>
    </source>
</evidence>
<sequence length="460" mass="49206">MDSTSSQRGPTSRLAHWAAAVPRERTLAARVEAQRGIKDLVGCLIGGAIERVPKIVAKVATSTSGQGLCTIVGQTQKVPAQAAAYANGTAAHILDFDDSFRPLTGHPSCTIVPAILAVAEERGSSGDDVLDAYVVGIEIAACLGRAAPKHHDCGWHGTATVGVISSAAACARLMKLDAAGITNAISMAFSASSGGRVQIGYDIKSMQPGAAARDAVVAATMAAAGIVGCSEVLTGPWGWSKVYSNVNGDGSEYTMPDLAAGEPLAIQDPGITFKPYPTCGSTHRTLNAVLELVNKYDIRADDVESIETTIPFLNTANLRYLCPANGMQGRFCMSYTCALAVLYRQILLSDFEDDAVQRPEVQAFMPKVTMNTLPGSEHTDKTYLEMPCHTRIKLRSGTFYDDTRYDRRGEASDPLTGREEQDKFYDCTSKVMSTRQADQVMKLLDNMSEVSCIKSLMDLL</sequence>
<dbReference type="Pfam" id="PF03972">
    <property type="entry name" value="MmgE_PrpD_N"/>
    <property type="match status" value="1"/>
</dbReference>